<proteinExistence type="predicted"/>
<protein>
    <submittedName>
        <fullName evidence="1">Uncharacterized protein</fullName>
    </submittedName>
</protein>
<dbReference type="Proteomes" id="UP000298416">
    <property type="component" value="Unassembled WGS sequence"/>
</dbReference>
<dbReference type="PANTHER" id="PTHR11439:SF463">
    <property type="entry name" value="REVERSE TRANSCRIPTASE TY1_COPIA-TYPE DOMAIN-CONTAINING PROTEIN"/>
    <property type="match status" value="1"/>
</dbReference>
<evidence type="ECO:0000313" key="1">
    <source>
        <dbReference type="EMBL" id="KAG6433116.1"/>
    </source>
</evidence>
<organism evidence="1">
    <name type="scientific">Salvia splendens</name>
    <name type="common">Scarlet sage</name>
    <dbReference type="NCBI Taxonomy" id="180675"/>
    <lineage>
        <taxon>Eukaryota</taxon>
        <taxon>Viridiplantae</taxon>
        <taxon>Streptophyta</taxon>
        <taxon>Embryophyta</taxon>
        <taxon>Tracheophyta</taxon>
        <taxon>Spermatophyta</taxon>
        <taxon>Magnoliopsida</taxon>
        <taxon>eudicotyledons</taxon>
        <taxon>Gunneridae</taxon>
        <taxon>Pentapetalae</taxon>
        <taxon>asterids</taxon>
        <taxon>lamiids</taxon>
        <taxon>Lamiales</taxon>
        <taxon>Lamiaceae</taxon>
        <taxon>Nepetoideae</taxon>
        <taxon>Mentheae</taxon>
        <taxon>Salviinae</taxon>
        <taxon>Salvia</taxon>
        <taxon>Salvia subgen. Calosphace</taxon>
        <taxon>core Calosphace</taxon>
    </lineage>
</organism>
<gene>
    <name evidence="1" type="ORF">SASPL_104723</name>
</gene>
<dbReference type="PANTHER" id="PTHR11439">
    <property type="entry name" value="GAG-POL-RELATED RETROTRANSPOSON"/>
    <property type="match status" value="1"/>
</dbReference>
<keyword evidence="2" id="KW-1185">Reference proteome</keyword>
<comment type="caution">
    <text evidence="1">The sequence shown here is derived from an EMBL/GenBank/DDBJ whole genome shotgun (WGS) entry which is preliminary data.</text>
</comment>
<sequence>MTNCKAAITPMNLNEKLNLNEKFQLKDGTEEADAASFRSLVGDSDWAGSVDDKRSTLGFVFNLGSGAKTWSSKKQGVTMLSTAEAEYVAATSSACQAVWLRRLLADMEQEQNEGTEIFCDNR</sequence>
<dbReference type="EMBL" id="PNBA02000002">
    <property type="protein sequence ID" value="KAG6433116.1"/>
    <property type="molecule type" value="Genomic_DNA"/>
</dbReference>
<dbReference type="AlphaFoldDB" id="A0A8X8YII8"/>
<dbReference type="CDD" id="cd09272">
    <property type="entry name" value="RNase_HI_RT_Ty1"/>
    <property type="match status" value="1"/>
</dbReference>
<reference evidence="1" key="1">
    <citation type="submission" date="2018-01" db="EMBL/GenBank/DDBJ databases">
        <authorList>
            <person name="Mao J.F."/>
        </authorList>
    </citation>
    <scope>NUCLEOTIDE SEQUENCE</scope>
    <source>
        <strain evidence="1">Huo1</strain>
        <tissue evidence="1">Leaf</tissue>
    </source>
</reference>
<reference evidence="1" key="2">
    <citation type="submission" date="2020-08" db="EMBL/GenBank/DDBJ databases">
        <title>Plant Genome Project.</title>
        <authorList>
            <person name="Zhang R.-G."/>
        </authorList>
    </citation>
    <scope>NUCLEOTIDE SEQUENCE</scope>
    <source>
        <strain evidence="1">Huo1</strain>
        <tissue evidence="1">Leaf</tissue>
    </source>
</reference>
<evidence type="ECO:0000313" key="2">
    <source>
        <dbReference type="Proteomes" id="UP000298416"/>
    </source>
</evidence>
<accession>A0A8X8YII8</accession>
<name>A0A8X8YII8_SALSN</name>